<reference evidence="1 2" key="1">
    <citation type="journal article" date="2020" name="BMC Genomics">
        <title>Intraspecific diversification of the crop wild relative Brassica cretica Lam. using demographic model selection.</title>
        <authorList>
            <person name="Kioukis A."/>
            <person name="Michalopoulou V.A."/>
            <person name="Briers L."/>
            <person name="Pirintsos S."/>
            <person name="Studholme D.J."/>
            <person name="Pavlidis P."/>
            <person name="Sarris P.F."/>
        </authorList>
    </citation>
    <scope>NUCLEOTIDE SEQUENCE [LARGE SCALE GENOMIC DNA]</scope>
    <source>
        <strain evidence="2">cv. PFS-1207/04</strain>
    </source>
</reference>
<protein>
    <submittedName>
        <fullName evidence="1">Uncharacterized protein</fullName>
    </submittedName>
</protein>
<comment type="caution">
    <text evidence="1">The sequence shown here is derived from an EMBL/GenBank/DDBJ whole genome shotgun (WGS) entry which is preliminary data.</text>
</comment>
<proteinExistence type="predicted"/>
<organism evidence="1 2">
    <name type="scientific">Brassica cretica</name>
    <name type="common">Mustard</name>
    <dbReference type="NCBI Taxonomy" id="69181"/>
    <lineage>
        <taxon>Eukaryota</taxon>
        <taxon>Viridiplantae</taxon>
        <taxon>Streptophyta</taxon>
        <taxon>Embryophyta</taxon>
        <taxon>Tracheophyta</taxon>
        <taxon>Spermatophyta</taxon>
        <taxon>Magnoliopsida</taxon>
        <taxon>eudicotyledons</taxon>
        <taxon>Gunneridae</taxon>
        <taxon>Pentapetalae</taxon>
        <taxon>rosids</taxon>
        <taxon>malvids</taxon>
        <taxon>Brassicales</taxon>
        <taxon>Brassicaceae</taxon>
        <taxon>Brassiceae</taxon>
        <taxon>Brassica</taxon>
    </lineage>
</organism>
<dbReference type="Proteomes" id="UP000266723">
    <property type="component" value="Unassembled WGS sequence"/>
</dbReference>
<keyword evidence="2" id="KW-1185">Reference proteome</keyword>
<evidence type="ECO:0000313" key="1">
    <source>
        <dbReference type="EMBL" id="KAF3580563.1"/>
    </source>
</evidence>
<sequence>MKLMKKGTDHHNQEKKDHEIGFFSLDVEAMEAEIEKLVVTKTRENQENDKEISVSLSGSASPVKLSIYVSPVKLFAAASPVSYPALRRCISGEALRRCVSGEAFRRCVSGKLSVCVSVRYIYII</sequence>
<name>A0ABQ7DRC4_BRACR</name>
<dbReference type="EMBL" id="QGKV02000649">
    <property type="protein sequence ID" value="KAF3580563.1"/>
    <property type="molecule type" value="Genomic_DNA"/>
</dbReference>
<accession>A0ABQ7DRC4</accession>
<evidence type="ECO:0000313" key="2">
    <source>
        <dbReference type="Proteomes" id="UP000266723"/>
    </source>
</evidence>
<gene>
    <name evidence="1" type="ORF">DY000_02031792</name>
</gene>